<sequence>MTNVDNPREVGARPRYVAADTHLRARRRRGQSRPSHKLRSYLDASSSTCAVPYRKTTSNRPHRPLFARTPRKYRIHRRCFESDPLIRACVFYLLKPFDAKSQLWLWPESGQVRPVRYHILVKYRREIAASAVAFRPNPNRYRNRNYKWKKEQKRELRLGEIETTNGIKIEIECGTKIRIKSVTGIGIRNGTEIKIDSGSETGGGIKIGISLDQEQVVTQPTGETCTPAIYRLRYEGLRHEPECWMMMRAAADALVMS</sequence>
<organism evidence="2 3">
    <name type="scientific">Eumeta variegata</name>
    <name type="common">Bagworm moth</name>
    <name type="synonym">Eumeta japonica</name>
    <dbReference type="NCBI Taxonomy" id="151549"/>
    <lineage>
        <taxon>Eukaryota</taxon>
        <taxon>Metazoa</taxon>
        <taxon>Ecdysozoa</taxon>
        <taxon>Arthropoda</taxon>
        <taxon>Hexapoda</taxon>
        <taxon>Insecta</taxon>
        <taxon>Pterygota</taxon>
        <taxon>Neoptera</taxon>
        <taxon>Endopterygota</taxon>
        <taxon>Lepidoptera</taxon>
        <taxon>Glossata</taxon>
        <taxon>Ditrysia</taxon>
        <taxon>Tineoidea</taxon>
        <taxon>Psychidae</taxon>
        <taxon>Oiketicinae</taxon>
        <taxon>Eumeta</taxon>
    </lineage>
</organism>
<reference evidence="2 3" key="1">
    <citation type="journal article" date="2019" name="Commun. Biol.">
        <title>The bagworm genome reveals a unique fibroin gene that provides high tensile strength.</title>
        <authorList>
            <person name="Kono N."/>
            <person name="Nakamura H."/>
            <person name="Ohtoshi R."/>
            <person name="Tomita M."/>
            <person name="Numata K."/>
            <person name="Arakawa K."/>
        </authorList>
    </citation>
    <scope>NUCLEOTIDE SEQUENCE [LARGE SCALE GENOMIC DNA]</scope>
</reference>
<evidence type="ECO:0000313" key="2">
    <source>
        <dbReference type="EMBL" id="GBP11116.1"/>
    </source>
</evidence>
<feature type="region of interest" description="Disordered" evidence="1">
    <location>
        <begin position="24"/>
        <end position="43"/>
    </location>
</feature>
<dbReference type="Proteomes" id="UP000299102">
    <property type="component" value="Unassembled WGS sequence"/>
</dbReference>
<feature type="compositionally biased region" description="Basic residues" evidence="1">
    <location>
        <begin position="24"/>
        <end position="39"/>
    </location>
</feature>
<accession>A0A4C1TAE5</accession>
<comment type="caution">
    <text evidence="2">The sequence shown here is derived from an EMBL/GenBank/DDBJ whole genome shotgun (WGS) entry which is preliminary data.</text>
</comment>
<keyword evidence="3" id="KW-1185">Reference proteome</keyword>
<proteinExistence type="predicted"/>
<gene>
    <name evidence="2" type="ORF">EVAR_69156_1</name>
</gene>
<dbReference type="EMBL" id="BGZK01004826">
    <property type="protein sequence ID" value="GBP11116.1"/>
    <property type="molecule type" value="Genomic_DNA"/>
</dbReference>
<dbReference type="AlphaFoldDB" id="A0A4C1TAE5"/>
<evidence type="ECO:0000256" key="1">
    <source>
        <dbReference type="SAM" id="MobiDB-lite"/>
    </source>
</evidence>
<evidence type="ECO:0000313" key="3">
    <source>
        <dbReference type="Proteomes" id="UP000299102"/>
    </source>
</evidence>
<name>A0A4C1TAE5_EUMVA</name>
<protein>
    <submittedName>
        <fullName evidence="2">Uncharacterized protein</fullName>
    </submittedName>
</protein>